<evidence type="ECO:0000313" key="15">
    <source>
        <dbReference type="Proteomes" id="UP000011134"/>
    </source>
</evidence>
<evidence type="ECO:0000256" key="9">
    <source>
        <dbReference type="ARBA" id="ARBA00023139"/>
    </source>
</evidence>
<keyword evidence="12 14" id="KW-0449">Lipoprotein</keyword>
<dbReference type="HAMAP" id="MF_00233">
    <property type="entry name" value="LolB"/>
    <property type="match status" value="1"/>
</dbReference>
<dbReference type="GO" id="GO:0009279">
    <property type="term" value="C:cell outer membrane"/>
    <property type="evidence" value="ECO:0007669"/>
    <property type="project" value="UniProtKB-SubCell"/>
</dbReference>
<dbReference type="InterPro" id="IPR029046">
    <property type="entry name" value="LolA/LolB/LppX"/>
</dbReference>
<keyword evidence="15" id="KW-1185">Reference proteome</keyword>
<evidence type="ECO:0000256" key="3">
    <source>
        <dbReference type="ARBA" id="ARBA00011245"/>
    </source>
</evidence>
<keyword evidence="8 13" id="KW-0472">Membrane</keyword>
<dbReference type="AlphaFoldDB" id="L8J3J0"/>
<evidence type="ECO:0000256" key="5">
    <source>
        <dbReference type="ARBA" id="ARBA00022448"/>
    </source>
</evidence>
<evidence type="ECO:0000256" key="7">
    <source>
        <dbReference type="ARBA" id="ARBA00022927"/>
    </source>
</evidence>
<comment type="caution">
    <text evidence="14">The sequence shown here is derived from an EMBL/GenBank/DDBJ whole genome shotgun (WGS) entry which is preliminary data.</text>
</comment>
<keyword evidence="11 13" id="KW-0998">Cell outer membrane</keyword>
<dbReference type="GO" id="GO:0015031">
    <property type="term" value="P:protein transport"/>
    <property type="evidence" value="ECO:0007669"/>
    <property type="project" value="UniProtKB-KW"/>
</dbReference>
<sequence>MPSFSFSDRFSRPVRQLLGGVFLLSTLAGCATQPVNVPTVDWETHQASLEQLNQYQAKGKLGYRGKQRFGANLVWRSSPQADHLLLTNFLGKTLLKLDATPVRVTLVSHDGAIHRGTDASSLIRQLTDINLPVEQMRDWLIGLPTAADTYQLNSENRVAYLAKQIDDQLWQLDYNGYDTSVTPALPTRMLLSQGQVKITLVINDWLIPEQQ</sequence>
<dbReference type="Pfam" id="PF03550">
    <property type="entry name" value="LolB"/>
    <property type="match status" value="1"/>
</dbReference>
<evidence type="ECO:0000256" key="2">
    <source>
        <dbReference type="ARBA" id="ARBA00009696"/>
    </source>
</evidence>
<dbReference type="EMBL" id="AMZO01000041">
    <property type="protein sequence ID" value="ELR63430.1"/>
    <property type="molecule type" value="Genomic_DNA"/>
</dbReference>
<comment type="subcellular location">
    <subcellularLocation>
        <location evidence="1">Cell outer membrane</location>
        <topology evidence="1">Lipid-anchor</topology>
    </subcellularLocation>
</comment>
<dbReference type="RefSeq" id="WP_007470735.1">
    <property type="nucleotide sequence ID" value="NZ_AMZO01000041.1"/>
</dbReference>
<name>L8J3J0_9GAMM</name>
<dbReference type="GO" id="GO:0044874">
    <property type="term" value="P:lipoprotein localization to outer membrane"/>
    <property type="evidence" value="ECO:0007669"/>
    <property type="project" value="UniProtKB-UniRule"/>
</dbReference>
<keyword evidence="9" id="KW-0564">Palmitate</keyword>
<reference evidence="14 15" key="1">
    <citation type="submission" date="2012-12" db="EMBL/GenBank/DDBJ databases">
        <title>Genome Assembly of Photobacterium sp. AK15.</title>
        <authorList>
            <person name="Khatri I."/>
            <person name="Vaidya B."/>
            <person name="Srinivas T.N.R."/>
            <person name="Subramanian S."/>
            <person name="Pinnaka A."/>
        </authorList>
    </citation>
    <scope>NUCLEOTIDE SEQUENCE [LARGE SCALE GENOMIC DNA]</scope>
    <source>
        <strain evidence="14 15">AK15</strain>
    </source>
</reference>
<dbReference type="OrthoDB" id="9797618at2"/>
<dbReference type="SUPFAM" id="SSF89392">
    <property type="entry name" value="Prokaryotic lipoproteins and lipoprotein localization factors"/>
    <property type="match status" value="1"/>
</dbReference>
<keyword evidence="5 13" id="KW-0813">Transport</keyword>
<proteinExistence type="inferred from homology"/>
<dbReference type="NCBIfam" id="TIGR00548">
    <property type="entry name" value="lolB"/>
    <property type="match status" value="1"/>
</dbReference>
<accession>L8J3J0</accession>
<dbReference type="InterPro" id="IPR004565">
    <property type="entry name" value="OM_lipoprot_LolB"/>
</dbReference>
<gene>
    <name evidence="13" type="primary">lolB</name>
    <name evidence="14" type="ORF">C942_03797</name>
</gene>
<dbReference type="Gene3D" id="2.50.20.10">
    <property type="entry name" value="Lipoprotein localisation LolA/LolB/LppX"/>
    <property type="match status" value="1"/>
</dbReference>
<evidence type="ECO:0000256" key="12">
    <source>
        <dbReference type="ARBA" id="ARBA00023288"/>
    </source>
</evidence>
<protein>
    <recommendedName>
        <fullName evidence="4 13">Outer-membrane lipoprotein LolB</fullName>
    </recommendedName>
</protein>
<evidence type="ECO:0000256" key="4">
    <source>
        <dbReference type="ARBA" id="ARBA00016202"/>
    </source>
</evidence>
<keyword evidence="6" id="KW-0732">Signal</keyword>
<dbReference type="PATRIC" id="fig|1056511.3.peg.4611"/>
<evidence type="ECO:0000256" key="11">
    <source>
        <dbReference type="ARBA" id="ARBA00023237"/>
    </source>
</evidence>
<evidence type="ECO:0000256" key="10">
    <source>
        <dbReference type="ARBA" id="ARBA00023186"/>
    </source>
</evidence>
<organism evidence="14 15">
    <name type="scientific">Photobacterium marinum</name>
    <dbReference type="NCBI Taxonomy" id="1056511"/>
    <lineage>
        <taxon>Bacteria</taxon>
        <taxon>Pseudomonadati</taxon>
        <taxon>Pseudomonadota</taxon>
        <taxon>Gammaproteobacteria</taxon>
        <taxon>Vibrionales</taxon>
        <taxon>Vibrionaceae</taxon>
        <taxon>Photobacterium</taxon>
    </lineage>
</organism>
<comment type="similarity">
    <text evidence="2 13">Belongs to the LolB family.</text>
</comment>
<dbReference type="CDD" id="cd16326">
    <property type="entry name" value="LolB"/>
    <property type="match status" value="1"/>
</dbReference>
<keyword evidence="7 13" id="KW-0653">Protein transport</keyword>
<comment type="subunit">
    <text evidence="3 13">Monomer.</text>
</comment>
<comment type="function">
    <text evidence="13">Plays a critical role in the incorporation of lipoproteins in the outer membrane after they are released by the LolA protein.</text>
</comment>
<dbReference type="Proteomes" id="UP000011134">
    <property type="component" value="Unassembled WGS sequence"/>
</dbReference>
<evidence type="ECO:0000256" key="1">
    <source>
        <dbReference type="ARBA" id="ARBA00004459"/>
    </source>
</evidence>
<evidence type="ECO:0000256" key="8">
    <source>
        <dbReference type="ARBA" id="ARBA00023136"/>
    </source>
</evidence>
<evidence type="ECO:0000256" key="6">
    <source>
        <dbReference type="ARBA" id="ARBA00022729"/>
    </source>
</evidence>
<evidence type="ECO:0000313" key="14">
    <source>
        <dbReference type="EMBL" id="ELR63430.1"/>
    </source>
</evidence>
<keyword evidence="10 13" id="KW-0143">Chaperone</keyword>
<evidence type="ECO:0000256" key="13">
    <source>
        <dbReference type="HAMAP-Rule" id="MF_00233"/>
    </source>
</evidence>